<sequence>MPSNHMNKPTNLNHHKESILLANKEYHARSLTLNTILNAAVMPYHHNTTNFTLFCPQDHAFFKSKHPQPLLMLLK</sequence>
<comment type="caution">
    <text evidence="1">The sequence shown here is derived from an EMBL/GenBank/DDBJ whole genome shotgun (WGS) entry which is preliminary data.</text>
</comment>
<evidence type="ECO:0008006" key="3">
    <source>
        <dbReference type="Google" id="ProtNLM"/>
    </source>
</evidence>
<name>A0A498IAA0_MALDO</name>
<organism evidence="1 2">
    <name type="scientific">Malus domestica</name>
    <name type="common">Apple</name>
    <name type="synonym">Pyrus malus</name>
    <dbReference type="NCBI Taxonomy" id="3750"/>
    <lineage>
        <taxon>Eukaryota</taxon>
        <taxon>Viridiplantae</taxon>
        <taxon>Streptophyta</taxon>
        <taxon>Embryophyta</taxon>
        <taxon>Tracheophyta</taxon>
        <taxon>Spermatophyta</taxon>
        <taxon>Magnoliopsida</taxon>
        <taxon>eudicotyledons</taxon>
        <taxon>Gunneridae</taxon>
        <taxon>Pentapetalae</taxon>
        <taxon>rosids</taxon>
        <taxon>fabids</taxon>
        <taxon>Rosales</taxon>
        <taxon>Rosaceae</taxon>
        <taxon>Amygdaloideae</taxon>
        <taxon>Maleae</taxon>
        <taxon>Malus</taxon>
    </lineage>
</organism>
<proteinExistence type="predicted"/>
<dbReference type="Proteomes" id="UP000290289">
    <property type="component" value="Chromosome 13"/>
</dbReference>
<evidence type="ECO:0000313" key="1">
    <source>
        <dbReference type="EMBL" id="RXH78885.1"/>
    </source>
</evidence>
<dbReference type="AlphaFoldDB" id="A0A498IAA0"/>
<reference evidence="1 2" key="1">
    <citation type="submission" date="2018-10" db="EMBL/GenBank/DDBJ databases">
        <title>A high-quality apple genome assembly.</title>
        <authorList>
            <person name="Hu J."/>
        </authorList>
    </citation>
    <scope>NUCLEOTIDE SEQUENCE [LARGE SCALE GENOMIC DNA]</scope>
    <source>
        <strain evidence="2">cv. HFTH1</strain>
        <tissue evidence="1">Young leaf</tissue>
    </source>
</reference>
<dbReference type="EMBL" id="RDQH01000339">
    <property type="protein sequence ID" value="RXH78885.1"/>
    <property type="molecule type" value="Genomic_DNA"/>
</dbReference>
<protein>
    <recommendedName>
        <fullName evidence="3">FAS1 domain-containing protein</fullName>
    </recommendedName>
</protein>
<evidence type="ECO:0000313" key="2">
    <source>
        <dbReference type="Proteomes" id="UP000290289"/>
    </source>
</evidence>
<accession>A0A498IAA0</accession>
<gene>
    <name evidence="1" type="ORF">DVH24_006955</name>
</gene>
<keyword evidence="2" id="KW-1185">Reference proteome</keyword>